<protein>
    <recommendedName>
        <fullName evidence="3">DegV family protein</fullName>
    </recommendedName>
</protein>
<dbReference type="Gene3D" id="3.30.1180.10">
    <property type="match status" value="1"/>
</dbReference>
<evidence type="ECO:0008006" key="3">
    <source>
        <dbReference type="Google" id="ProtNLM"/>
    </source>
</evidence>
<name>X1NR47_9ZZZZ</name>
<evidence type="ECO:0000313" key="2">
    <source>
        <dbReference type="EMBL" id="GAI32686.1"/>
    </source>
</evidence>
<feature type="non-terminal residue" evidence="2">
    <location>
        <position position="1"/>
    </location>
</feature>
<dbReference type="SUPFAM" id="SSF82549">
    <property type="entry name" value="DAK1/DegV-like"/>
    <property type="match status" value="1"/>
</dbReference>
<dbReference type="Pfam" id="PF02645">
    <property type="entry name" value="DegV"/>
    <property type="match status" value="1"/>
</dbReference>
<dbReference type="InterPro" id="IPR050270">
    <property type="entry name" value="DegV_domain_contain"/>
</dbReference>
<dbReference type="AlphaFoldDB" id="X1NR47"/>
<dbReference type="InterPro" id="IPR043168">
    <property type="entry name" value="DegV_C"/>
</dbReference>
<dbReference type="GO" id="GO:0008289">
    <property type="term" value="F:lipid binding"/>
    <property type="evidence" value="ECO:0007669"/>
    <property type="project" value="UniProtKB-KW"/>
</dbReference>
<gene>
    <name evidence="2" type="ORF">S06H3_48908</name>
</gene>
<dbReference type="EMBL" id="BARV01030836">
    <property type="protein sequence ID" value="GAI32686.1"/>
    <property type="molecule type" value="Genomic_DNA"/>
</dbReference>
<accession>X1NR47</accession>
<comment type="caution">
    <text evidence="2">The sequence shown here is derived from an EMBL/GenBank/DDBJ whole genome shotgun (WGS) entry which is preliminary data.</text>
</comment>
<dbReference type="InterPro" id="IPR003797">
    <property type="entry name" value="DegV"/>
</dbReference>
<sequence>VDFLAAFDTLEYLKRGGRIGRAQAFLGSILRVNPLITLRGGVVEPAGRTRSRAKALERLYNFVMSYSHIEEIAVEDAACPDDAELLVEHLSSKFPRECIYRSRTTPVIGTHTGPGLLLVAVLGDKG</sequence>
<dbReference type="PANTHER" id="PTHR33434:SF2">
    <property type="entry name" value="FATTY ACID-BINDING PROTEIN TM_1468"/>
    <property type="match status" value="1"/>
</dbReference>
<dbReference type="PANTHER" id="PTHR33434">
    <property type="entry name" value="DEGV DOMAIN-CONTAINING PROTEIN DR_1986-RELATED"/>
    <property type="match status" value="1"/>
</dbReference>
<dbReference type="NCBIfam" id="TIGR00762">
    <property type="entry name" value="DegV"/>
    <property type="match status" value="1"/>
</dbReference>
<dbReference type="PROSITE" id="PS51482">
    <property type="entry name" value="DEGV"/>
    <property type="match status" value="1"/>
</dbReference>
<evidence type="ECO:0000256" key="1">
    <source>
        <dbReference type="ARBA" id="ARBA00023121"/>
    </source>
</evidence>
<proteinExistence type="predicted"/>
<keyword evidence="1" id="KW-0446">Lipid-binding</keyword>
<reference evidence="2" key="1">
    <citation type="journal article" date="2014" name="Front. Microbiol.">
        <title>High frequency of phylogenetically diverse reductive dehalogenase-homologous genes in deep subseafloor sedimentary metagenomes.</title>
        <authorList>
            <person name="Kawai M."/>
            <person name="Futagami T."/>
            <person name="Toyoda A."/>
            <person name="Takaki Y."/>
            <person name="Nishi S."/>
            <person name="Hori S."/>
            <person name="Arai W."/>
            <person name="Tsubouchi T."/>
            <person name="Morono Y."/>
            <person name="Uchiyama I."/>
            <person name="Ito T."/>
            <person name="Fujiyama A."/>
            <person name="Inagaki F."/>
            <person name="Takami H."/>
        </authorList>
    </citation>
    <scope>NUCLEOTIDE SEQUENCE</scope>
    <source>
        <strain evidence="2">Expedition CK06-06</strain>
    </source>
</reference>
<organism evidence="2">
    <name type="scientific">marine sediment metagenome</name>
    <dbReference type="NCBI Taxonomy" id="412755"/>
    <lineage>
        <taxon>unclassified sequences</taxon>
        <taxon>metagenomes</taxon>
        <taxon>ecological metagenomes</taxon>
    </lineage>
</organism>